<organism evidence="1 2">
    <name type="scientific">Eumeta variegata</name>
    <name type="common">Bagworm moth</name>
    <name type="synonym">Eumeta japonica</name>
    <dbReference type="NCBI Taxonomy" id="151549"/>
    <lineage>
        <taxon>Eukaryota</taxon>
        <taxon>Metazoa</taxon>
        <taxon>Ecdysozoa</taxon>
        <taxon>Arthropoda</taxon>
        <taxon>Hexapoda</taxon>
        <taxon>Insecta</taxon>
        <taxon>Pterygota</taxon>
        <taxon>Neoptera</taxon>
        <taxon>Endopterygota</taxon>
        <taxon>Lepidoptera</taxon>
        <taxon>Glossata</taxon>
        <taxon>Ditrysia</taxon>
        <taxon>Tineoidea</taxon>
        <taxon>Psychidae</taxon>
        <taxon>Oiketicinae</taxon>
        <taxon>Eumeta</taxon>
    </lineage>
</organism>
<accession>A0A4C1WT50</accession>
<proteinExistence type="predicted"/>
<evidence type="ECO:0000313" key="1">
    <source>
        <dbReference type="EMBL" id="GBP53284.1"/>
    </source>
</evidence>
<dbReference type="Proteomes" id="UP000299102">
    <property type="component" value="Unassembled WGS sequence"/>
</dbReference>
<gene>
    <name evidence="1" type="ORF">EVAR_44285_1</name>
</gene>
<protein>
    <submittedName>
        <fullName evidence="1">Uncharacterized protein</fullName>
    </submittedName>
</protein>
<name>A0A4C1WT50_EUMVA</name>
<evidence type="ECO:0000313" key="2">
    <source>
        <dbReference type="Proteomes" id="UP000299102"/>
    </source>
</evidence>
<sequence>MPNSMTYSFGDLVMSSQPQSPQITQLKCQNISHGILAFEVTEEFYFLDGLSDIHHVSTRTYRRAILARIEKKTSKPSSRNRILDSDRISGRVPGEAAAAAVQTFLTARLVPASGRSSLNYLVNSLFIISSVVTGISTAPPAPPAACGIHRYDSTGPVCASLSGLLLL</sequence>
<comment type="caution">
    <text evidence="1">The sequence shown here is derived from an EMBL/GenBank/DDBJ whole genome shotgun (WGS) entry which is preliminary data.</text>
</comment>
<reference evidence="1 2" key="1">
    <citation type="journal article" date="2019" name="Commun. Biol.">
        <title>The bagworm genome reveals a unique fibroin gene that provides high tensile strength.</title>
        <authorList>
            <person name="Kono N."/>
            <person name="Nakamura H."/>
            <person name="Ohtoshi R."/>
            <person name="Tomita M."/>
            <person name="Numata K."/>
            <person name="Arakawa K."/>
        </authorList>
    </citation>
    <scope>NUCLEOTIDE SEQUENCE [LARGE SCALE GENOMIC DNA]</scope>
</reference>
<dbReference type="AlphaFoldDB" id="A0A4C1WT50"/>
<keyword evidence="2" id="KW-1185">Reference proteome</keyword>
<dbReference type="EMBL" id="BGZK01000620">
    <property type="protein sequence ID" value="GBP53284.1"/>
    <property type="molecule type" value="Genomic_DNA"/>
</dbReference>